<dbReference type="GO" id="GO:0003993">
    <property type="term" value="F:acid phosphatase activity"/>
    <property type="evidence" value="ECO:0007669"/>
    <property type="project" value="UniProtKB-EC"/>
</dbReference>
<feature type="domain" description="Purple acid phosphatase C-terminal" evidence="16">
    <location>
        <begin position="367"/>
        <end position="430"/>
    </location>
</feature>
<evidence type="ECO:0000256" key="1">
    <source>
        <dbReference type="ARBA" id="ARBA00000032"/>
    </source>
</evidence>
<dbReference type="FunFam" id="3.60.21.10:FF:000034">
    <property type="entry name" value="Fe(3+)-Zn(2+) purple acid phosphatase"/>
    <property type="match status" value="1"/>
</dbReference>
<reference evidence="18 19" key="2">
    <citation type="submission" date="2020-07" db="EMBL/GenBank/DDBJ databases">
        <title>Genome assembly of wild tea tree DASZ reveals pedigree and selection history of tea varieties.</title>
        <authorList>
            <person name="Zhang W."/>
        </authorList>
    </citation>
    <scope>NUCLEOTIDE SEQUENCE [LARGE SCALE GENOMIC DNA]</scope>
    <source>
        <strain evidence="19">cv. G240</strain>
        <tissue evidence="18">Leaf</tissue>
    </source>
</reference>
<evidence type="ECO:0000259" key="17">
    <source>
        <dbReference type="Pfam" id="PF16656"/>
    </source>
</evidence>
<dbReference type="InterPro" id="IPR029052">
    <property type="entry name" value="Metallo-depent_PP-like"/>
</dbReference>
<evidence type="ECO:0000256" key="6">
    <source>
        <dbReference type="ARBA" id="ARBA00008723"/>
    </source>
</evidence>
<evidence type="ECO:0000259" key="16">
    <source>
        <dbReference type="Pfam" id="PF14008"/>
    </source>
</evidence>
<keyword evidence="11" id="KW-0408">Iron</keyword>
<comment type="caution">
    <text evidence="18">The sequence shown here is derived from an EMBL/GenBank/DDBJ whole genome shotgun (WGS) entry which is preliminary data.</text>
</comment>
<evidence type="ECO:0000256" key="3">
    <source>
        <dbReference type="ARBA" id="ARBA00001947"/>
    </source>
</evidence>
<evidence type="ECO:0000256" key="11">
    <source>
        <dbReference type="ARBA" id="ARBA00023004"/>
    </source>
</evidence>
<comment type="similarity">
    <text evidence="6 13">Belongs to the metallophosphoesterase superfamily. Purple acid phosphatase family.</text>
</comment>
<dbReference type="InterPro" id="IPR025733">
    <property type="entry name" value="PAPs_C"/>
</dbReference>
<evidence type="ECO:0000313" key="18">
    <source>
        <dbReference type="EMBL" id="KAF5961770.1"/>
    </source>
</evidence>
<keyword evidence="7" id="KW-0479">Metal-binding</keyword>
<dbReference type="Proteomes" id="UP000593564">
    <property type="component" value="Unassembled WGS sequence"/>
</dbReference>
<comment type="cofactor">
    <cofactor evidence="2">
        <name>Mn(2+)</name>
        <dbReference type="ChEBI" id="CHEBI:29035"/>
    </cofactor>
</comment>
<dbReference type="CDD" id="cd00839">
    <property type="entry name" value="MPP_PAPs"/>
    <property type="match status" value="1"/>
</dbReference>
<dbReference type="Gene3D" id="2.60.40.380">
    <property type="entry name" value="Purple acid phosphatase-like, N-terminal"/>
    <property type="match status" value="1"/>
</dbReference>
<dbReference type="Pfam" id="PF00149">
    <property type="entry name" value="Metallophos"/>
    <property type="match status" value="1"/>
</dbReference>
<feature type="domain" description="Purple acid phosphatase N-terminal" evidence="17">
    <location>
        <begin position="40"/>
        <end position="132"/>
    </location>
</feature>
<sequence>MHLDTEPPSWRRKSNQNPLDSEKKLESGQSPITKRQRLVFQVHITRGDHEGRSMIISWVTPVEKYPNVVTYWEAGTKHLHKLQTHSEITTYRYYNYASGYIHHATIKDLTFDTKYFYEVASNEVTRQFSFTTPPKLGPDVPYTFGVIGDLGQTADSNRTLEHYMSNPIKGQAVLFAGDLSYADDHPNHDNTKWDTFGRFIEKSVAYQPWIWSAGNHEIDLASNLEETDPFKPYLHRYYVPYKASQSTSPFWYSIKRASTYIIVLSSYSAYGKYTPQYKWLEQELPKINRYETPWVIVILHVPWYNTNHYHYMEGESMRVQFESLFVQYKFDIVFAGHVHSYERSERISNIKYNITNGLSLPVRDINAPVYITIGDGGNMEGIANNFIYPQPNYSAYREASFGHAIRDIKNRTHAYYCWQRNQDNEPVVADSAWFFNRFFSYGG</sequence>
<accession>A0A7J7I9W1</accession>
<keyword evidence="10" id="KW-0862">Zinc</keyword>
<keyword evidence="8" id="KW-0732">Signal</keyword>
<evidence type="ECO:0000256" key="12">
    <source>
        <dbReference type="ARBA" id="ARBA00023180"/>
    </source>
</evidence>
<evidence type="ECO:0000256" key="9">
    <source>
        <dbReference type="ARBA" id="ARBA00022801"/>
    </source>
</evidence>
<keyword evidence="19" id="KW-1185">Reference proteome</keyword>
<comment type="cofactor">
    <cofactor evidence="5">
        <name>Cu(2+)</name>
        <dbReference type="ChEBI" id="CHEBI:29036"/>
    </cofactor>
</comment>
<evidence type="ECO:0000256" key="8">
    <source>
        <dbReference type="ARBA" id="ARBA00022729"/>
    </source>
</evidence>
<dbReference type="GO" id="GO:0046872">
    <property type="term" value="F:metal ion binding"/>
    <property type="evidence" value="ECO:0007669"/>
    <property type="project" value="UniProtKB-KW"/>
</dbReference>
<dbReference type="Pfam" id="PF16656">
    <property type="entry name" value="Pur_ac_phosph_N"/>
    <property type="match status" value="1"/>
</dbReference>
<keyword evidence="12" id="KW-0325">Glycoprotein</keyword>
<evidence type="ECO:0000313" key="19">
    <source>
        <dbReference type="Proteomes" id="UP000593564"/>
    </source>
</evidence>
<evidence type="ECO:0000256" key="4">
    <source>
        <dbReference type="ARBA" id="ARBA00001962"/>
    </source>
</evidence>
<dbReference type="AlphaFoldDB" id="A0A7J7I9W1"/>
<evidence type="ECO:0000256" key="13">
    <source>
        <dbReference type="RuleBase" id="RU361203"/>
    </source>
</evidence>
<dbReference type="InterPro" id="IPR041792">
    <property type="entry name" value="MPP_PAP"/>
</dbReference>
<comment type="catalytic activity">
    <reaction evidence="1 13">
        <text>a phosphate monoester + H2O = an alcohol + phosphate</text>
        <dbReference type="Rhea" id="RHEA:15017"/>
        <dbReference type="ChEBI" id="CHEBI:15377"/>
        <dbReference type="ChEBI" id="CHEBI:30879"/>
        <dbReference type="ChEBI" id="CHEBI:43474"/>
        <dbReference type="ChEBI" id="CHEBI:67140"/>
        <dbReference type="EC" id="3.1.3.2"/>
    </reaction>
</comment>
<dbReference type="SUPFAM" id="SSF49363">
    <property type="entry name" value="Purple acid phosphatase, N-terminal domain"/>
    <property type="match status" value="1"/>
</dbReference>
<protein>
    <recommendedName>
        <fullName evidence="13">Purple acid phosphatase</fullName>
        <ecNumber evidence="13">3.1.3.2</ecNumber>
    </recommendedName>
</protein>
<dbReference type="PANTHER" id="PTHR22953:SF120">
    <property type="entry name" value="PURPLE ACID PHOSPHATASE 11-RELATED"/>
    <property type="match status" value="1"/>
</dbReference>
<dbReference type="InterPro" id="IPR039331">
    <property type="entry name" value="PAPs-like"/>
</dbReference>
<organism evidence="18 19">
    <name type="scientific">Camellia sinensis</name>
    <name type="common">Tea plant</name>
    <name type="synonym">Thea sinensis</name>
    <dbReference type="NCBI Taxonomy" id="4442"/>
    <lineage>
        <taxon>Eukaryota</taxon>
        <taxon>Viridiplantae</taxon>
        <taxon>Streptophyta</taxon>
        <taxon>Embryophyta</taxon>
        <taxon>Tracheophyta</taxon>
        <taxon>Spermatophyta</taxon>
        <taxon>Magnoliopsida</taxon>
        <taxon>eudicotyledons</taxon>
        <taxon>Gunneridae</taxon>
        <taxon>Pentapetalae</taxon>
        <taxon>asterids</taxon>
        <taxon>Ericales</taxon>
        <taxon>Theaceae</taxon>
        <taxon>Camellia</taxon>
    </lineage>
</organism>
<evidence type="ECO:0000256" key="10">
    <source>
        <dbReference type="ARBA" id="ARBA00022833"/>
    </source>
</evidence>
<dbReference type="InterPro" id="IPR004843">
    <property type="entry name" value="Calcineurin-like_PHP"/>
</dbReference>
<comment type="cofactor">
    <cofactor evidence="4">
        <name>Fe cation</name>
        <dbReference type="ChEBI" id="CHEBI:24875"/>
    </cofactor>
</comment>
<evidence type="ECO:0000256" key="7">
    <source>
        <dbReference type="ARBA" id="ARBA00022723"/>
    </source>
</evidence>
<evidence type="ECO:0000259" key="15">
    <source>
        <dbReference type="Pfam" id="PF00149"/>
    </source>
</evidence>
<evidence type="ECO:0000256" key="2">
    <source>
        <dbReference type="ARBA" id="ARBA00001936"/>
    </source>
</evidence>
<dbReference type="FunFam" id="2.60.40.380:FF:000001">
    <property type="entry name" value="Fe(3+)-Zn(2+) purple acid phosphatase"/>
    <property type="match status" value="1"/>
</dbReference>
<dbReference type="InterPro" id="IPR015914">
    <property type="entry name" value="PAPs_N"/>
</dbReference>
<feature type="region of interest" description="Disordered" evidence="14">
    <location>
        <begin position="1"/>
        <end position="30"/>
    </location>
</feature>
<dbReference type="InterPro" id="IPR008963">
    <property type="entry name" value="Purple_acid_Pase-like_N"/>
</dbReference>
<dbReference type="Pfam" id="PF14008">
    <property type="entry name" value="Metallophos_C"/>
    <property type="match status" value="1"/>
</dbReference>
<dbReference type="PANTHER" id="PTHR22953">
    <property type="entry name" value="ACID PHOSPHATASE RELATED"/>
    <property type="match status" value="1"/>
</dbReference>
<evidence type="ECO:0000256" key="14">
    <source>
        <dbReference type="SAM" id="MobiDB-lite"/>
    </source>
</evidence>
<dbReference type="SUPFAM" id="SSF56300">
    <property type="entry name" value="Metallo-dependent phosphatases"/>
    <property type="match status" value="1"/>
</dbReference>
<reference evidence="19" key="1">
    <citation type="journal article" date="2020" name="Nat. Commun.">
        <title>Genome assembly of wild tea tree DASZ reveals pedigree and selection history of tea varieties.</title>
        <authorList>
            <person name="Zhang W."/>
            <person name="Zhang Y."/>
            <person name="Qiu H."/>
            <person name="Guo Y."/>
            <person name="Wan H."/>
            <person name="Zhang X."/>
            <person name="Scossa F."/>
            <person name="Alseekh S."/>
            <person name="Zhang Q."/>
            <person name="Wang P."/>
            <person name="Xu L."/>
            <person name="Schmidt M.H."/>
            <person name="Jia X."/>
            <person name="Li D."/>
            <person name="Zhu A."/>
            <person name="Guo F."/>
            <person name="Chen W."/>
            <person name="Ni D."/>
            <person name="Usadel B."/>
            <person name="Fernie A.R."/>
            <person name="Wen W."/>
        </authorList>
    </citation>
    <scope>NUCLEOTIDE SEQUENCE [LARGE SCALE GENOMIC DNA]</scope>
    <source>
        <strain evidence="19">cv. G240</strain>
    </source>
</reference>
<dbReference type="EMBL" id="JACBKZ010000001">
    <property type="protein sequence ID" value="KAF5961770.1"/>
    <property type="molecule type" value="Genomic_DNA"/>
</dbReference>
<keyword evidence="9 13" id="KW-0378">Hydrolase</keyword>
<gene>
    <name evidence="18" type="ORF">HYC85_002979</name>
</gene>
<comment type="cofactor">
    <cofactor evidence="3">
        <name>Zn(2+)</name>
        <dbReference type="ChEBI" id="CHEBI:29105"/>
    </cofactor>
</comment>
<evidence type="ECO:0000256" key="5">
    <source>
        <dbReference type="ARBA" id="ARBA00001973"/>
    </source>
</evidence>
<proteinExistence type="inferred from homology"/>
<feature type="domain" description="Calcineurin-like phosphoesterase" evidence="15">
    <location>
        <begin position="143"/>
        <end position="341"/>
    </location>
</feature>
<dbReference type="EC" id="3.1.3.2" evidence="13"/>
<dbReference type="Gene3D" id="3.60.21.10">
    <property type="match status" value="1"/>
</dbReference>
<name>A0A7J7I9W1_CAMSI</name>